<name>A0ABS9WEF8_9ACTN</name>
<evidence type="ECO:0000256" key="3">
    <source>
        <dbReference type="ARBA" id="ARBA00023082"/>
    </source>
</evidence>
<evidence type="ECO:0000256" key="5">
    <source>
        <dbReference type="ARBA" id="ARBA00023163"/>
    </source>
</evidence>
<accession>A0ABS9WEF8</accession>
<dbReference type="SUPFAM" id="SSF88946">
    <property type="entry name" value="Sigma2 domain of RNA polymerase sigma factors"/>
    <property type="match status" value="1"/>
</dbReference>
<evidence type="ECO:0000256" key="4">
    <source>
        <dbReference type="ARBA" id="ARBA00023125"/>
    </source>
</evidence>
<sequence length="185" mass="20255">MADAARPDLPVGREALVEYALARHGAAVYRFALHQLRSPAAAEEVAQDVFVALFADGGSFDDDHHLRCWLMKVTARRCKNRRRARARRPEDTTDPHDLERAAEGLALAAPAPAGPGDAAGDGGAEVLWEHVDALPAPLREVVYLFYVEEYATDEIAAIVGAAPATVRTRLHRARRRLRRMLEGGS</sequence>
<dbReference type="Pfam" id="PF08281">
    <property type="entry name" value="Sigma70_r4_2"/>
    <property type="match status" value="1"/>
</dbReference>
<keyword evidence="4" id="KW-0238">DNA-binding</keyword>
<keyword evidence="3" id="KW-0731">Sigma factor</keyword>
<dbReference type="InterPro" id="IPR036388">
    <property type="entry name" value="WH-like_DNA-bd_sf"/>
</dbReference>
<dbReference type="InterPro" id="IPR013325">
    <property type="entry name" value="RNA_pol_sigma_r2"/>
</dbReference>
<dbReference type="Gene3D" id="1.10.1740.10">
    <property type="match status" value="1"/>
</dbReference>
<feature type="domain" description="RNA polymerase sigma-70 region 2" evidence="6">
    <location>
        <begin position="22"/>
        <end position="88"/>
    </location>
</feature>
<feature type="domain" description="RNA polymerase sigma factor 70 region 4 type 2" evidence="7">
    <location>
        <begin position="129"/>
        <end position="177"/>
    </location>
</feature>
<gene>
    <name evidence="8" type="ORF">LPT13_02630</name>
</gene>
<dbReference type="PANTHER" id="PTHR43133:SF8">
    <property type="entry name" value="RNA POLYMERASE SIGMA FACTOR HI_1459-RELATED"/>
    <property type="match status" value="1"/>
</dbReference>
<dbReference type="EMBL" id="JAJMLW010000001">
    <property type="protein sequence ID" value="MCI2241248.1"/>
    <property type="molecule type" value="Genomic_DNA"/>
</dbReference>
<proteinExistence type="inferred from homology"/>
<evidence type="ECO:0000313" key="9">
    <source>
        <dbReference type="Proteomes" id="UP001430755"/>
    </source>
</evidence>
<keyword evidence="5" id="KW-0804">Transcription</keyword>
<dbReference type="InterPro" id="IPR013249">
    <property type="entry name" value="RNA_pol_sigma70_r4_t2"/>
</dbReference>
<evidence type="ECO:0000259" key="6">
    <source>
        <dbReference type="Pfam" id="PF04542"/>
    </source>
</evidence>
<dbReference type="Pfam" id="PF04542">
    <property type="entry name" value="Sigma70_r2"/>
    <property type="match status" value="1"/>
</dbReference>
<dbReference type="PANTHER" id="PTHR43133">
    <property type="entry name" value="RNA POLYMERASE ECF-TYPE SIGMA FACTO"/>
    <property type="match status" value="1"/>
</dbReference>
<comment type="similarity">
    <text evidence="1">Belongs to the sigma-70 factor family. ECF subfamily.</text>
</comment>
<evidence type="ECO:0000313" key="8">
    <source>
        <dbReference type="EMBL" id="MCI2241248.1"/>
    </source>
</evidence>
<protein>
    <submittedName>
        <fullName evidence="8">RNA polymerase sigma factor</fullName>
    </submittedName>
</protein>
<dbReference type="RefSeq" id="WP_242163219.1">
    <property type="nucleotide sequence ID" value="NZ_JAJMLW010000001.1"/>
</dbReference>
<keyword evidence="9" id="KW-1185">Reference proteome</keyword>
<keyword evidence="2" id="KW-0805">Transcription regulation</keyword>
<dbReference type="InterPro" id="IPR013324">
    <property type="entry name" value="RNA_pol_sigma_r3/r4-like"/>
</dbReference>
<dbReference type="Proteomes" id="UP001430755">
    <property type="component" value="Unassembled WGS sequence"/>
</dbReference>
<evidence type="ECO:0000259" key="7">
    <source>
        <dbReference type="Pfam" id="PF08281"/>
    </source>
</evidence>
<reference evidence="8" key="1">
    <citation type="submission" date="2021-11" db="EMBL/GenBank/DDBJ databases">
        <title>A Novel Adlercreutzia Species, isolated from a Allomyrina dichotoma larva feces.</title>
        <authorList>
            <person name="Suh M.K."/>
        </authorList>
    </citation>
    <scope>NUCLEOTIDE SEQUENCE</scope>
    <source>
        <strain evidence="8">JBNU-10</strain>
    </source>
</reference>
<dbReference type="Gene3D" id="1.10.10.10">
    <property type="entry name" value="Winged helix-like DNA-binding domain superfamily/Winged helix DNA-binding domain"/>
    <property type="match status" value="1"/>
</dbReference>
<dbReference type="InterPro" id="IPR039425">
    <property type="entry name" value="RNA_pol_sigma-70-like"/>
</dbReference>
<dbReference type="NCBIfam" id="TIGR02937">
    <property type="entry name" value="sigma70-ECF"/>
    <property type="match status" value="1"/>
</dbReference>
<organism evidence="8 9">
    <name type="scientific">Adlercreutzia faecimuris</name>
    <dbReference type="NCBI Taxonomy" id="2897341"/>
    <lineage>
        <taxon>Bacteria</taxon>
        <taxon>Bacillati</taxon>
        <taxon>Actinomycetota</taxon>
        <taxon>Coriobacteriia</taxon>
        <taxon>Eggerthellales</taxon>
        <taxon>Eggerthellaceae</taxon>
        <taxon>Adlercreutzia</taxon>
    </lineage>
</organism>
<evidence type="ECO:0000256" key="1">
    <source>
        <dbReference type="ARBA" id="ARBA00010641"/>
    </source>
</evidence>
<evidence type="ECO:0000256" key="2">
    <source>
        <dbReference type="ARBA" id="ARBA00023015"/>
    </source>
</evidence>
<dbReference type="InterPro" id="IPR014284">
    <property type="entry name" value="RNA_pol_sigma-70_dom"/>
</dbReference>
<comment type="caution">
    <text evidence="8">The sequence shown here is derived from an EMBL/GenBank/DDBJ whole genome shotgun (WGS) entry which is preliminary data.</text>
</comment>
<dbReference type="SUPFAM" id="SSF88659">
    <property type="entry name" value="Sigma3 and sigma4 domains of RNA polymerase sigma factors"/>
    <property type="match status" value="1"/>
</dbReference>
<dbReference type="InterPro" id="IPR007627">
    <property type="entry name" value="RNA_pol_sigma70_r2"/>
</dbReference>